<keyword evidence="3" id="KW-1185">Reference proteome</keyword>
<evidence type="ECO:0000313" key="2">
    <source>
        <dbReference type="EMBL" id="GBP21231.1"/>
    </source>
</evidence>
<organism evidence="2 3">
    <name type="scientific">Eumeta variegata</name>
    <name type="common">Bagworm moth</name>
    <name type="synonym">Eumeta japonica</name>
    <dbReference type="NCBI Taxonomy" id="151549"/>
    <lineage>
        <taxon>Eukaryota</taxon>
        <taxon>Metazoa</taxon>
        <taxon>Ecdysozoa</taxon>
        <taxon>Arthropoda</taxon>
        <taxon>Hexapoda</taxon>
        <taxon>Insecta</taxon>
        <taxon>Pterygota</taxon>
        <taxon>Neoptera</taxon>
        <taxon>Endopterygota</taxon>
        <taxon>Lepidoptera</taxon>
        <taxon>Glossata</taxon>
        <taxon>Ditrysia</taxon>
        <taxon>Tineoidea</taxon>
        <taxon>Psychidae</taxon>
        <taxon>Oiketicinae</taxon>
        <taxon>Eumeta</taxon>
    </lineage>
</organism>
<dbReference type="EMBL" id="BGZK01000126">
    <property type="protein sequence ID" value="GBP21231.1"/>
    <property type="molecule type" value="Genomic_DNA"/>
</dbReference>
<evidence type="ECO:0000313" key="3">
    <source>
        <dbReference type="Proteomes" id="UP000299102"/>
    </source>
</evidence>
<dbReference type="AlphaFoldDB" id="A0A4C1U4J4"/>
<proteinExistence type="predicted"/>
<accession>A0A4C1U4J4</accession>
<sequence>MVIQPVRLPRSRHPARRQSRADGIPCRSAATDEVLKVPIYWDYGQRPTNRSLRGFGPCRAGITIRPVVETGRAALTKRVVCAYTT</sequence>
<reference evidence="2 3" key="1">
    <citation type="journal article" date="2019" name="Commun. Biol.">
        <title>The bagworm genome reveals a unique fibroin gene that provides high tensile strength.</title>
        <authorList>
            <person name="Kono N."/>
            <person name="Nakamura H."/>
            <person name="Ohtoshi R."/>
            <person name="Tomita M."/>
            <person name="Numata K."/>
            <person name="Arakawa K."/>
        </authorList>
    </citation>
    <scope>NUCLEOTIDE SEQUENCE [LARGE SCALE GENOMIC DNA]</scope>
</reference>
<name>A0A4C1U4J4_EUMVA</name>
<comment type="caution">
    <text evidence="2">The sequence shown here is derived from an EMBL/GenBank/DDBJ whole genome shotgun (WGS) entry which is preliminary data.</text>
</comment>
<feature type="region of interest" description="Disordered" evidence="1">
    <location>
        <begin position="1"/>
        <end position="23"/>
    </location>
</feature>
<dbReference type="Proteomes" id="UP000299102">
    <property type="component" value="Unassembled WGS sequence"/>
</dbReference>
<protein>
    <submittedName>
        <fullName evidence="2">Uncharacterized protein</fullName>
    </submittedName>
</protein>
<feature type="compositionally biased region" description="Basic residues" evidence="1">
    <location>
        <begin position="9"/>
        <end position="18"/>
    </location>
</feature>
<evidence type="ECO:0000256" key="1">
    <source>
        <dbReference type="SAM" id="MobiDB-lite"/>
    </source>
</evidence>
<gene>
    <name evidence="2" type="ORF">EVAR_84356_1</name>
</gene>